<reference evidence="2" key="1">
    <citation type="submission" date="2024-06" db="EMBL/GenBank/DDBJ databases">
        <authorList>
            <person name="Liu X."/>
            <person name="Lenzi L."/>
            <person name="Haldenby T S."/>
            <person name="Uol C."/>
        </authorList>
    </citation>
    <scope>NUCLEOTIDE SEQUENCE</scope>
</reference>
<feature type="compositionally biased region" description="Polar residues" evidence="1">
    <location>
        <begin position="752"/>
        <end position="761"/>
    </location>
</feature>
<feature type="compositionally biased region" description="Polar residues" evidence="1">
    <location>
        <begin position="813"/>
        <end position="825"/>
    </location>
</feature>
<feature type="compositionally biased region" description="Basic residues" evidence="1">
    <location>
        <begin position="22"/>
        <end position="45"/>
    </location>
</feature>
<feature type="region of interest" description="Disordered" evidence="1">
    <location>
        <begin position="1"/>
        <end position="194"/>
    </location>
</feature>
<gene>
    <name evidence="2" type="ORF">CDAUBV1_LOCUS2506</name>
</gene>
<feature type="region of interest" description="Disordered" evidence="1">
    <location>
        <begin position="269"/>
        <end position="288"/>
    </location>
</feature>
<feature type="region of interest" description="Disordered" evidence="1">
    <location>
        <begin position="1121"/>
        <end position="1141"/>
    </location>
</feature>
<feature type="region of interest" description="Disordered" evidence="1">
    <location>
        <begin position="1922"/>
        <end position="2072"/>
    </location>
</feature>
<feature type="compositionally biased region" description="Basic and acidic residues" evidence="1">
    <location>
        <begin position="1402"/>
        <end position="1412"/>
    </location>
</feature>
<protein>
    <submittedName>
        <fullName evidence="2">Uncharacterized protein</fullName>
    </submittedName>
</protein>
<feature type="compositionally biased region" description="Basic and acidic residues" evidence="1">
    <location>
        <begin position="1371"/>
        <end position="1383"/>
    </location>
</feature>
<feature type="region of interest" description="Disordered" evidence="1">
    <location>
        <begin position="616"/>
        <end position="656"/>
    </location>
</feature>
<feature type="compositionally biased region" description="Low complexity" evidence="1">
    <location>
        <begin position="2032"/>
        <end position="2061"/>
    </location>
</feature>
<evidence type="ECO:0000313" key="3">
    <source>
        <dbReference type="Proteomes" id="UP001497525"/>
    </source>
</evidence>
<feature type="compositionally biased region" description="Basic and acidic residues" evidence="1">
    <location>
        <begin position="705"/>
        <end position="722"/>
    </location>
</feature>
<feature type="compositionally biased region" description="Acidic residues" evidence="1">
    <location>
        <begin position="1457"/>
        <end position="1466"/>
    </location>
</feature>
<feature type="compositionally biased region" description="Low complexity" evidence="1">
    <location>
        <begin position="1509"/>
        <end position="1520"/>
    </location>
</feature>
<organism evidence="2 3">
    <name type="scientific">Calicophoron daubneyi</name>
    <name type="common">Rumen fluke</name>
    <name type="synonym">Paramphistomum daubneyi</name>
    <dbReference type="NCBI Taxonomy" id="300641"/>
    <lineage>
        <taxon>Eukaryota</taxon>
        <taxon>Metazoa</taxon>
        <taxon>Spiralia</taxon>
        <taxon>Lophotrochozoa</taxon>
        <taxon>Platyhelminthes</taxon>
        <taxon>Trematoda</taxon>
        <taxon>Digenea</taxon>
        <taxon>Plagiorchiida</taxon>
        <taxon>Pronocephalata</taxon>
        <taxon>Paramphistomoidea</taxon>
        <taxon>Paramphistomidae</taxon>
        <taxon>Calicophoron</taxon>
    </lineage>
</organism>
<evidence type="ECO:0000256" key="1">
    <source>
        <dbReference type="SAM" id="MobiDB-lite"/>
    </source>
</evidence>
<evidence type="ECO:0000313" key="2">
    <source>
        <dbReference type="EMBL" id="CAL5130451.1"/>
    </source>
</evidence>
<dbReference type="Proteomes" id="UP001497525">
    <property type="component" value="Unassembled WGS sequence"/>
</dbReference>
<feature type="compositionally biased region" description="Polar residues" evidence="1">
    <location>
        <begin position="1855"/>
        <end position="1867"/>
    </location>
</feature>
<feature type="compositionally biased region" description="Polar residues" evidence="1">
    <location>
        <begin position="1987"/>
        <end position="1997"/>
    </location>
</feature>
<feature type="region of interest" description="Disordered" evidence="1">
    <location>
        <begin position="1062"/>
        <end position="1102"/>
    </location>
</feature>
<feature type="region of interest" description="Disordered" evidence="1">
    <location>
        <begin position="1347"/>
        <end position="1548"/>
    </location>
</feature>
<feature type="compositionally biased region" description="Basic residues" evidence="1">
    <location>
        <begin position="138"/>
        <end position="150"/>
    </location>
</feature>
<feature type="region of interest" description="Disordered" evidence="1">
    <location>
        <begin position="1565"/>
        <end position="1589"/>
    </location>
</feature>
<feature type="compositionally biased region" description="Polar residues" evidence="1">
    <location>
        <begin position="2062"/>
        <end position="2072"/>
    </location>
</feature>
<accession>A0AAV2T2C0</accession>
<dbReference type="EMBL" id="CAXLJL010000066">
    <property type="protein sequence ID" value="CAL5130451.1"/>
    <property type="molecule type" value="Genomic_DNA"/>
</dbReference>
<feature type="compositionally biased region" description="Basic residues" evidence="1">
    <location>
        <begin position="67"/>
        <end position="104"/>
    </location>
</feature>
<feature type="compositionally biased region" description="Polar residues" evidence="1">
    <location>
        <begin position="1347"/>
        <end position="1356"/>
    </location>
</feature>
<feature type="compositionally biased region" description="Basic residues" evidence="1">
    <location>
        <begin position="723"/>
        <end position="737"/>
    </location>
</feature>
<feature type="region of interest" description="Disordered" evidence="1">
    <location>
        <begin position="1855"/>
        <end position="1897"/>
    </location>
</feature>
<feature type="region of interest" description="Disordered" evidence="1">
    <location>
        <begin position="685"/>
        <end position="825"/>
    </location>
</feature>
<feature type="compositionally biased region" description="Polar residues" evidence="1">
    <location>
        <begin position="122"/>
        <end position="132"/>
    </location>
</feature>
<feature type="compositionally biased region" description="Basic and acidic residues" evidence="1">
    <location>
        <begin position="108"/>
        <end position="120"/>
    </location>
</feature>
<proteinExistence type="predicted"/>
<feature type="compositionally biased region" description="Polar residues" evidence="1">
    <location>
        <begin position="1565"/>
        <end position="1574"/>
    </location>
</feature>
<name>A0AAV2T2C0_CALDB</name>
<comment type="caution">
    <text evidence="2">The sequence shown here is derived from an EMBL/GenBank/DDBJ whole genome shotgun (WGS) entry which is preliminary data.</text>
</comment>
<feature type="compositionally biased region" description="Polar residues" evidence="1">
    <location>
        <begin position="1309"/>
        <end position="1330"/>
    </location>
</feature>
<feature type="compositionally biased region" description="Polar residues" evidence="1">
    <location>
        <begin position="1469"/>
        <end position="1478"/>
    </location>
</feature>
<feature type="compositionally biased region" description="Polar residues" evidence="1">
    <location>
        <begin position="1415"/>
        <end position="1425"/>
    </location>
</feature>
<feature type="region of interest" description="Disordered" evidence="1">
    <location>
        <begin position="550"/>
        <end position="593"/>
    </location>
</feature>
<feature type="compositionally biased region" description="Low complexity" evidence="1">
    <location>
        <begin position="1535"/>
        <end position="1548"/>
    </location>
</feature>
<feature type="region of interest" description="Disordered" evidence="1">
    <location>
        <begin position="1293"/>
        <end position="1330"/>
    </location>
</feature>
<feature type="compositionally biased region" description="Polar residues" evidence="1">
    <location>
        <begin position="695"/>
        <end position="704"/>
    </location>
</feature>
<feature type="compositionally biased region" description="Polar residues" evidence="1">
    <location>
        <begin position="1522"/>
        <end position="1534"/>
    </location>
</feature>
<feature type="compositionally biased region" description="Low complexity" evidence="1">
    <location>
        <begin position="1936"/>
        <end position="1964"/>
    </location>
</feature>
<sequence>MRTRHRGQRSSFVASLGLCPRSKTRQGTKSMRRRIGLRLSSRGRLRQTLVGRGIHSTGSQNLETTRPKRGRPPKASRGRRGRGCGRRCLVHYRIHRGLTKRRIPARSSRNDGPDNSREENDFSSVIQSSSSEKLAANKPRRGRPPSRKRQFPGPLRSSHIGLRSSEDSRCQITKDVIKVDDTSSPASTRRSGKRLRLQSPLNGNHELTHKSACTVNKSKLIKVEDRRSASKQCLAKDESDKNLVAGLAATESTLNFIKTKTIVSDAKPDVPVPLKRRRGRPPLNRSRPILADETKPRMAPKNIPPTIFSGVGVRAVCTLRGEANRVGLTAMTVEPERSPLSVATDLLELGDKLRLGSTDEVLQGILSEINKNGVIPPISKSEDSAYELSHITGNNSRSENSKMMFDDPVIEKNFESIWNATNLLLRLDIKDLFLALNGLLRPGVCELWRRRREDQSKQLKRGVMGRLRPNPRPRRYSDMVISNINGSSVANENDSHSIPDSAYFTERIRQTRGISVTAARLMAAKKLIRAKSRGVSSNLPSVLSKVQLSRSLRTSSKQSRHAVVTANHKSKRSTHPVSKLIPQLPLPSRTRRRPDVSHHIDWKFCYAPETKQGLGIPHHNAPLSRRRRRLDNIPVDSPLPDIRTQSEDKPLPEPSWAQVPCESDELIVQQEKHHVLADIATNYHSESEVPGGANSEKQVAVESSTIKHEGMNRPLTEREIEGRKKRKHALTVQRKRPVDRVTTSVKKEENAFWQTDQSVSRQLEDDSASSSNSQSGTVDAYGRSFRQARWYQHRSPRSSPSRSQADGIARRPSSATSSFDTQSKLARSLNLHRSRHHILLASPRRSIGTTHLSHQVTHRHRISRRPDRMCQLTLLDRLVLGLNCSVSQNEEEIHIKQLHAEELNILTQRINRTGFFIQSLALRTNANNDNEYNIVLTFSPSADASARRGRCPATNRPRLNGYEESATCYSRSSSGREMLKRSKSRSRLNKHISRQLLSSNSAFRTNMFLRCSNSLISGYLSDSAVSTQKPPVATVRQVHSDTEEVGSHSLPVTYSHPVTEEVAANKRPEGQPLPVQRPNSKRSPRVVVTAPTEWPHSSSTHHPIEVRAGNESVSSHKRMHFPSKAGHESPMHQPDAQMASSTASGLHVVSASHILSKRPASSHLLASTIIPPFRRHSPRKIIRKVYTGSLTIPKILNRKRPMGTPAPAASASSCSVISNNSPGSSSTAVNLPATVGPMNACPNAIAGAAPGMQCLSGPVVPTMLFDDPNQQLSIYPQPSNPAFPIQYRRLQTSDTPTSLGSAPARAPEQSVTSFQPTSSVPSQSPAFNESRASTILRFRSVPASHAGTTMNASVNEGTPDDAAVSPGKNVDISEPKVSSERSDGANGVNTSVDSTAEEMVSDSEKEHTDKAPTIDSHTSEVQIEESSVAEEPESQPQDHAQKDIPECSSLASCRVEDEGDSAEVDDSLTPATSMSASQLLKLKRLHDETVQLGETRPSHPFPQQPTRVQSPSQQNSQAQPIKSETSATQHGQSPQLNQSQELQHQQQSTVLPDYSQLGAGIYSVPTNLTPSKSLKSGLASRPDAEDDDADDFELKNVNKLYDSNVLGGSSQPVPKSVPQVCTFTPTNPTPTVGPFVSIVDPIRVNSGPIIGFANSTRLQRFPFSVVRSPFSPSSAANLSMPFSPHSPGNLSPFRCTGTHRPLTPLNPLAPSQVATRVVVQNPATLTRVASAENICSSPELSGKPVVSSGMISISSIPTVATAVEAASLNLTGLTQSTTLPITSGPLKRTVVHKYHSFRKILPKSPEHPGSIPASLGGNCPTFINMSGFSGTSGALTQLPVVPGSNLRLFRTASMTHGSSISSETPSDTAYFVDVGPQFPESGGPAKPGSHNLSPASVGLGSYGPSAMTGNPAPQLLKSLLESDASKDSPSSTHCLSVSTATVTTSTNPTGVTSTQSHSTSGSSSNVMWNHPAHQSRGTWQLGKRAVSSITHRSSPDLTVTAGRHSAHGPSHSSVQEDSEDPVPPVLPPSIKLTPSSTTSRLQQLQQHYQRRQQMQEKQMQHSLEQATPTESK</sequence>